<dbReference type="PROSITE" id="PS50801">
    <property type="entry name" value="STAS"/>
    <property type="match status" value="1"/>
</dbReference>
<dbReference type="AlphaFoldDB" id="A0A975SZS2"/>
<reference evidence="2" key="1">
    <citation type="submission" date="2021-06" db="EMBL/GenBank/DDBJ databases">
        <title>Complete genome sequence of Nocardioides sp. G188.</title>
        <authorList>
            <person name="Im W.-T."/>
        </authorList>
    </citation>
    <scope>NUCLEOTIDE SEQUENCE</scope>
    <source>
        <strain evidence="2">G188</strain>
    </source>
</reference>
<gene>
    <name evidence="2" type="ORF">KRR39_03625</name>
</gene>
<organism evidence="2 3">
    <name type="scientific">Nocardioides panacis</name>
    <dbReference type="NCBI Taxonomy" id="2849501"/>
    <lineage>
        <taxon>Bacteria</taxon>
        <taxon>Bacillati</taxon>
        <taxon>Actinomycetota</taxon>
        <taxon>Actinomycetes</taxon>
        <taxon>Propionibacteriales</taxon>
        <taxon>Nocardioidaceae</taxon>
        <taxon>Nocardioides</taxon>
    </lineage>
</organism>
<dbReference type="PANTHER" id="PTHR35849">
    <property type="entry name" value="BLR2341 PROTEIN"/>
    <property type="match status" value="1"/>
</dbReference>
<evidence type="ECO:0000313" key="2">
    <source>
        <dbReference type="EMBL" id="QWZ08942.1"/>
    </source>
</evidence>
<dbReference type="EMBL" id="CP077062">
    <property type="protein sequence ID" value="QWZ08942.1"/>
    <property type="molecule type" value="Genomic_DNA"/>
</dbReference>
<evidence type="ECO:0000259" key="1">
    <source>
        <dbReference type="PROSITE" id="PS50801"/>
    </source>
</evidence>
<dbReference type="KEGG" id="nps:KRR39_03625"/>
<protein>
    <submittedName>
        <fullName evidence="2">STAS domain-containing protein</fullName>
    </submittedName>
</protein>
<evidence type="ECO:0000313" key="3">
    <source>
        <dbReference type="Proteomes" id="UP000683575"/>
    </source>
</evidence>
<dbReference type="Pfam" id="PF13466">
    <property type="entry name" value="STAS_2"/>
    <property type="match status" value="1"/>
</dbReference>
<dbReference type="InterPro" id="IPR052746">
    <property type="entry name" value="MlaB_ABC_Transporter"/>
</dbReference>
<dbReference type="InterPro" id="IPR058548">
    <property type="entry name" value="MlaB-like_STAS"/>
</dbReference>
<feature type="domain" description="STAS" evidence="1">
    <location>
        <begin position="10"/>
        <end position="102"/>
    </location>
</feature>
<dbReference type="RefSeq" id="WP_216940788.1">
    <property type="nucleotide sequence ID" value="NZ_CP077062.1"/>
</dbReference>
<dbReference type="InterPro" id="IPR003658">
    <property type="entry name" value="Anti-sigma_ant"/>
</dbReference>
<dbReference type="InterPro" id="IPR002645">
    <property type="entry name" value="STAS_dom"/>
</dbReference>
<proteinExistence type="predicted"/>
<sequence length="102" mass="11204">MLVTTEGPTMRLGGRFDGRSTSEVRDLLVAQMSAHHDVVVDMTDVESVDATALRLLAAASARMEREGRTLTLRGVSPALRRVIAFTRLRRWISVERAATPVA</sequence>
<dbReference type="GO" id="GO:0043856">
    <property type="term" value="F:anti-sigma factor antagonist activity"/>
    <property type="evidence" value="ECO:0007669"/>
    <property type="project" value="InterPro"/>
</dbReference>
<accession>A0A975SZS2</accession>
<keyword evidence="3" id="KW-1185">Reference proteome</keyword>
<dbReference type="NCBIfam" id="TIGR00377">
    <property type="entry name" value="ant_ant_sig"/>
    <property type="match status" value="1"/>
</dbReference>
<name>A0A975SZS2_9ACTN</name>
<dbReference type="PANTHER" id="PTHR35849:SF1">
    <property type="entry name" value="INTERMEMBRANE PHOSPHOLIPID TRANSPORT SYSTEM BINDING PROTEIN MLAB"/>
    <property type="match status" value="1"/>
</dbReference>
<dbReference type="Proteomes" id="UP000683575">
    <property type="component" value="Chromosome"/>
</dbReference>